<feature type="transmembrane region" description="Helical" evidence="9">
    <location>
        <begin position="141"/>
        <end position="160"/>
    </location>
</feature>
<evidence type="ECO:0000313" key="12">
    <source>
        <dbReference type="Proteomes" id="UP001596413"/>
    </source>
</evidence>
<dbReference type="Gene3D" id="1.10.287.70">
    <property type="match status" value="1"/>
</dbReference>
<sequence length="272" mass="29555">MTTAVGPSTPERVPEPAPEPTGEVVKLATRVERWERAAYRPLLALAMLFAAAYALPIVVDDLPPDPTALCQAVEWLVWGAFAADYLIRLALAQERWRFVRRHWLDLLIVLLPLIQPLRLLRLVSAVLLTGRRVRAASQVRLTTYIGGSLLGLLCVGSLAVLEVEKGRPGANINSIGDAAWWAFTTMTTVGYGDHSPTTGLGRLIAVGLMISGIALIGLVTANIAAWFISRFEADTAQETRQLELLQSLSQEVAALRGQVGELTERLSGRESA</sequence>
<dbReference type="InterPro" id="IPR013099">
    <property type="entry name" value="K_chnl_dom"/>
</dbReference>
<evidence type="ECO:0000256" key="1">
    <source>
        <dbReference type="ARBA" id="ARBA00004141"/>
    </source>
</evidence>
<dbReference type="PRINTS" id="PR00169">
    <property type="entry name" value="KCHANNEL"/>
</dbReference>
<feature type="transmembrane region" description="Helical" evidence="9">
    <location>
        <begin position="203"/>
        <end position="228"/>
    </location>
</feature>
<keyword evidence="12" id="KW-1185">Reference proteome</keyword>
<evidence type="ECO:0000256" key="4">
    <source>
        <dbReference type="ARBA" id="ARBA00022989"/>
    </source>
</evidence>
<evidence type="ECO:0000256" key="8">
    <source>
        <dbReference type="SAM" id="MobiDB-lite"/>
    </source>
</evidence>
<evidence type="ECO:0000256" key="9">
    <source>
        <dbReference type="SAM" id="Phobius"/>
    </source>
</evidence>
<keyword evidence="4 9" id="KW-1133">Transmembrane helix</keyword>
<feature type="domain" description="Potassium channel" evidence="10">
    <location>
        <begin position="162"/>
        <end position="227"/>
    </location>
</feature>
<keyword evidence="3 9" id="KW-0812">Transmembrane</keyword>
<evidence type="ECO:0000256" key="5">
    <source>
        <dbReference type="ARBA" id="ARBA00023065"/>
    </source>
</evidence>
<name>A0ABW2GIV3_9ACTN</name>
<feature type="transmembrane region" description="Helical" evidence="9">
    <location>
        <begin position="75"/>
        <end position="91"/>
    </location>
</feature>
<keyword evidence="2" id="KW-0813">Transport</keyword>
<dbReference type="Gene3D" id="1.20.120.350">
    <property type="entry name" value="Voltage-gated potassium channels. Chain C"/>
    <property type="match status" value="1"/>
</dbReference>
<feature type="transmembrane region" description="Helical" evidence="9">
    <location>
        <begin position="37"/>
        <end position="55"/>
    </location>
</feature>
<evidence type="ECO:0000256" key="2">
    <source>
        <dbReference type="ARBA" id="ARBA00022448"/>
    </source>
</evidence>
<dbReference type="Proteomes" id="UP001596413">
    <property type="component" value="Unassembled WGS sequence"/>
</dbReference>
<dbReference type="PANTHER" id="PTHR11537:SF254">
    <property type="entry name" value="POTASSIUM VOLTAGE-GATED CHANNEL PROTEIN SHAB"/>
    <property type="match status" value="1"/>
</dbReference>
<proteinExistence type="predicted"/>
<gene>
    <name evidence="11" type="ORF">ACFQLX_20820</name>
</gene>
<dbReference type="InterPro" id="IPR027359">
    <property type="entry name" value="Volt_channel_dom_sf"/>
</dbReference>
<dbReference type="SUPFAM" id="SSF81324">
    <property type="entry name" value="Voltage-gated potassium channels"/>
    <property type="match status" value="1"/>
</dbReference>
<dbReference type="PANTHER" id="PTHR11537">
    <property type="entry name" value="VOLTAGE-GATED POTASSIUM CHANNEL"/>
    <property type="match status" value="1"/>
</dbReference>
<keyword evidence="6 9" id="KW-0472">Membrane</keyword>
<evidence type="ECO:0000256" key="7">
    <source>
        <dbReference type="ARBA" id="ARBA00023303"/>
    </source>
</evidence>
<dbReference type="Pfam" id="PF07885">
    <property type="entry name" value="Ion_trans_2"/>
    <property type="match status" value="1"/>
</dbReference>
<organism evidence="11 12">
    <name type="scientific">Streptomyces polyrhachis</name>
    <dbReference type="NCBI Taxonomy" id="1282885"/>
    <lineage>
        <taxon>Bacteria</taxon>
        <taxon>Bacillati</taxon>
        <taxon>Actinomycetota</taxon>
        <taxon>Actinomycetes</taxon>
        <taxon>Kitasatosporales</taxon>
        <taxon>Streptomycetaceae</taxon>
        <taxon>Streptomyces</taxon>
    </lineage>
</organism>
<dbReference type="EMBL" id="JBHSZO010000037">
    <property type="protein sequence ID" value="MFC7220582.1"/>
    <property type="molecule type" value="Genomic_DNA"/>
</dbReference>
<comment type="subcellular location">
    <subcellularLocation>
        <location evidence="1">Membrane</location>
        <topology evidence="1">Multi-pass membrane protein</topology>
    </subcellularLocation>
</comment>
<evidence type="ECO:0000256" key="3">
    <source>
        <dbReference type="ARBA" id="ARBA00022692"/>
    </source>
</evidence>
<evidence type="ECO:0000313" key="11">
    <source>
        <dbReference type="EMBL" id="MFC7220582.1"/>
    </source>
</evidence>
<evidence type="ECO:0000259" key="10">
    <source>
        <dbReference type="Pfam" id="PF07885"/>
    </source>
</evidence>
<keyword evidence="7 11" id="KW-0407">Ion channel</keyword>
<protein>
    <submittedName>
        <fullName evidence="11">Potassium channel family protein</fullName>
    </submittedName>
</protein>
<dbReference type="RefSeq" id="WP_386417350.1">
    <property type="nucleotide sequence ID" value="NZ_JBHSZO010000037.1"/>
</dbReference>
<comment type="caution">
    <text evidence="11">The sequence shown here is derived from an EMBL/GenBank/DDBJ whole genome shotgun (WGS) entry which is preliminary data.</text>
</comment>
<keyword evidence="5" id="KW-0406">Ion transport</keyword>
<feature type="region of interest" description="Disordered" evidence="8">
    <location>
        <begin position="1"/>
        <end position="20"/>
    </location>
</feature>
<evidence type="ECO:0000256" key="6">
    <source>
        <dbReference type="ARBA" id="ARBA00023136"/>
    </source>
</evidence>
<reference evidence="12" key="1">
    <citation type="journal article" date="2019" name="Int. J. Syst. Evol. Microbiol.">
        <title>The Global Catalogue of Microorganisms (GCM) 10K type strain sequencing project: providing services to taxonomists for standard genome sequencing and annotation.</title>
        <authorList>
            <consortium name="The Broad Institute Genomics Platform"/>
            <consortium name="The Broad Institute Genome Sequencing Center for Infectious Disease"/>
            <person name="Wu L."/>
            <person name="Ma J."/>
        </authorList>
    </citation>
    <scope>NUCLEOTIDE SEQUENCE [LARGE SCALE GENOMIC DNA]</scope>
    <source>
        <strain evidence="12">CGMCC 1.13681</strain>
    </source>
</reference>
<dbReference type="InterPro" id="IPR028325">
    <property type="entry name" value="VG_K_chnl"/>
</dbReference>
<accession>A0ABW2GIV3</accession>
<dbReference type="GO" id="GO:0034220">
    <property type="term" value="P:monoatomic ion transmembrane transport"/>
    <property type="evidence" value="ECO:0007669"/>
    <property type="project" value="UniProtKB-KW"/>
</dbReference>